<gene>
    <name evidence="1" type="ORF">CGC50_12985</name>
</gene>
<dbReference type="OrthoDB" id="1150145at2"/>
<proteinExistence type="predicted"/>
<reference evidence="2" key="1">
    <citation type="submission" date="2017-06" db="EMBL/GenBank/DDBJ databases">
        <title>Capnocytophaga spp. assemblies.</title>
        <authorList>
            <person name="Gulvik C.A."/>
        </authorList>
    </citation>
    <scope>NUCLEOTIDE SEQUENCE [LARGE SCALE GENOMIC DNA]</scope>
    <source>
        <strain evidence="2">H1496</strain>
    </source>
</reference>
<evidence type="ECO:0000313" key="2">
    <source>
        <dbReference type="Proteomes" id="UP000217250"/>
    </source>
</evidence>
<dbReference type="RefSeq" id="WP_095911150.1">
    <property type="nucleotide sequence ID" value="NZ_CP022386.1"/>
</dbReference>
<dbReference type="EMBL" id="CP022386">
    <property type="protein sequence ID" value="ATA87969.1"/>
    <property type="molecule type" value="Genomic_DNA"/>
</dbReference>
<dbReference type="GeneID" id="84809453"/>
<dbReference type="KEGG" id="cgh:CGC50_12985"/>
<protein>
    <submittedName>
        <fullName evidence="1">Uncharacterized protein</fullName>
    </submittedName>
</protein>
<dbReference type="AlphaFoldDB" id="A0A250FS07"/>
<accession>A0A250FS07</accession>
<name>A0A250FS07_9FLAO</name>
<sequence>MDLQQLIKNFPWRRFGTPYETNANIVKQSIVKILDGAATEKDYQNLIYSFESQAWTIKLSPWGMRFYLALLEEDKADKAILLRDMLTLFEAANYSSQSPQAKDFKATKGKVAKYEAYKEKLFNDAYDGTMDEEFLKLVKSLDRHYYHVAIMELLEANVPLLQHFTTSEDKTIAQRATSLIEAIKHPKIYPINQ</sequence>
<dbReference type="Proteomes" id="UP000217250">
    <property type="component" value="Chromosome"/>
</dbReference>
<organism evidence="1 2">
    <name type="scientific">Capnocytophaga gingivalis</name>
    <dbReference type="NCBI Taxonomy" id="1017"/>
    <lineage>
        <taxon>Bacteria</taxon>
        <taxon>Pseudomonadati</taxon>
        <taxon>Bacteroidota</taxon>
        <taxon>Flavobacteriia</taxon>
        <taxon>Flavobacteriales</taxon>
        <taxon>Flavobacteriaceae</taxon>
        <taxon>Capnocytophaga</taxon>
    </lineage>
</organism>
<evidence type="ECO:0000313" key="1">
    <source>
        <dbReference type="EMBL" id="ATA87969.1"/>
    </source>
</evidence>